<protein>
    <recommendedName>
        <fullName evidence="7">Protein arginine methyltransferase NDUFAF7</fullName>
        <ecNumber evidence="7">2.1.1.320</ecNumber>
    </recommendedName>
</protein>
<evidence type="ECO:0000256" key="3">
    <source>
        <dbReference type="ARBA" id="ARBA00022603"/>
    </source>
</evidence>
<evidence type="ECO:0000256" key="2">
    <source>
        <dbReference type="ARBA" id="ARBA00005891"/>
    </source>
</evidence>
<reference evidence="8" key="1">
    <citation type="submission" date="2020-06" db="EMBL/GenBank/DDBJ databases">
        <authorList>
            <consortium name="Plant Systems Biology data submission"/>
        </authorList>
    </citation>
    <scope>NUCLEOTIDE SEQUENCE</scope>
    <source>
        <strain evidence="8">D6</strain>
    </source>
</reference>
<keyword evidence="4 7" id="KW-0808">Transferase</keyword>
<comment type="catalytic activity">
    <reaction evidence="6 7">
        <text>L-arginyl-[protein] + 2 S-adenosyl-L-methionine = N(omega),N(omega)'-dimethyl-L-arginyl-[protein] + 2 S-adenosyl-L-homocysteine + 2 H(+)</text>
        <dbReference type="Rhea" id="RHEA:48108"/>
        <dbReference type="Rhea" id="RHEA-COMP:10532"/>
        <dbReference type="Rhea" id="RHEA-COMP:11992"/>
        <dbReference type="ChEBI" id="CHEBI:15378"/>
        <dbReference type="ChEBI" id="CHEBI:29965"/>
        <dbReference type="ChEBI" id="CHEBI:57856"/>
        <dbReference type="ChEBI" id="CHEBI:59789"/>
        <dbReference type="ChEBI" id="CHEBI:88221"/>
        <dbReference type="EC" id="2.1.1.320"/>
    </reaction>
</comment>
<accession>A0A9N8DF35</accession>
<dbReference type="GO" id="GO:0035243">
    <property type="term" value="F:protein-arginine omega-N symmetric methyltransferase activity"/>
    <property type="evidence" value="ECO:0007669"/>
    <property type="project" value="UniProtKB-EC"/>
</dbReference>
<name>A0A9N8DF35_9STRA</name>
<evidence type="ECO:0000256" key="7">
    <source>
        <dbReference type="RuleBase" id="RU364114"/>
    </source>
</evidence>
<dbReference type="InterPro" id="IPR003788">
    <property type="entry name" value="NDUFAF7"/>
</dbReference>
<evidence type="ECO:0000256" key="4">
    <source>
        <dbReference type="ARBA" id="ARBA00022679"/>
    </source>
</evidence>
<comment type="caution">
    <text evidence="8">The sequence shown here is derived from an EMBL/GenBank/DDBJ whole genome shotgun (WGS) entry which is preliminary data.</text>
</comment>
<comment type="function">
    <text evidence="7">Arginine methyltransferase involved in the assembly or stability of mitochondrial NADH:ubiquinone oxidoreductase complex (complex I).</text>
</comment>
<dbReference type="InterPro" id="IPR029063">
    <property type="entry name" value="SAM-dependent_MTases_sf"/>
</dbReference>
<dbReference type="GO" id="GO:0005739">
    <property type="term" value="C:mitochondrion"/>
    <property type="evidence" value="ECO:0007669"/>
    <property type="project" value="UniProtKB-SubCell"/>
</dbReference>
<dbReference type="SUPFAM" id="SSF53335">
    <property type="entry name" value="S-adenosyl-L-methionine-dependent methyltransferases"/>
    <property type="match status" value="1"/>
</dbReference>
<evidence type="ECO:0000256" key="5">
    <source>
        <dbReference type="ARBA" id="ARBA00023128"/>
    </source>
</evidence>
<evidence type="ECO:0000313" key="9">
    <source>
        <dbReference type="Proteomes" id="UP001153069"/>
    </source>
</evidence>
<dbReference type="Proteomes" id="UP001153069">
    <property type="component" value="Unassembled WGS sequence"/>
</dbReference>
<gene>
    <name evidence="8" type="ORF">SEMRO_59_G034080.1</name>
</gene>
<dbReference type="InterPro" id="IPR038375">
    <property type="entry name" value="NDUFAF7_sf"/>
</dbReference>
<dbReference type="PANTHER" id="PTHR12049:SF5">
    <property type="entry name" value="PROTEIN ARGININE METHYLTRANSFERASE NDUFAF7 HOMOLOG, MITOCHONDRIAL"/>
    <property type="match status" value="1"/>
</dbReference>
<dbReference type="EC" id="2.1.1.320" evidence="7"/>
<dbReference type="Gene3D" id="3.40.50.12710">
    <property type="match status" value="1"/>
</dbReference>
<dbReference type="OrthoDB" id="17415at2759"/>
<dbReference type="PANTHER" id="PTHR12049">
    <property type="entry name" value="PROTEIN ARGININE METHYLTRANSFERASE NDUFAF7, MITOCHONDRIAL"/>
    <property type="match status" value="1"/>
</dbReference>
<dbReference type="GO" id="GO:0032259">
    <property type="term" value="P:methylation"/>
    <property type="evidence" value="ECO:0007669"/>
    <property type="project" value="UniProtKB-KW"/>
</dbReference>
<sequence length="425" mass="47737">MLIRRHVAKLLADYYAQPANRVVGSALLTEGDINFKRLWGEWHYRRVCSRLYANQEGRWLTSVELMRPFYSRVLGNFVAEQAEASLKDSHDCFDIVEMGGGRATNATIILTHLQRSHPGIYQRINSYTMIDASPSLLELQEQTMRSTDHADKMKFELKDIIDVAEGTTSFLNPSNTPTVCISCELLDNLPHDKVRVKGGRLVEQGNILPLSEDGDNAGSDGHEMQQTSTVPLVEAFAPLSDPLLSSILKLAPEYTRTSVLTWIPTVACGVLHRLHQERPNSTLMFADFDWLPPPDLTKEQGLAKRTSTWAAGEPIVTDMDGLDHSCYLESPDHCDILFPTNFDHLAKFVHKSWNISNNAPFQVDVYKQSDFLERFGPEQVDATKSWLTGFTPMLHDFSNCSALTVTRRQTSNGEGTNKGKRNPNV</sequence>
<proteinExistence type="inferred from homology"/>
<keyword evidence="3 7" id="KW-0489">Methyltransferase</keyword>
<evidence type="ECO:0000256" key="6">
    <source>
        <dbReference type="ARBA" id="ARBA00048612"/>
    </source>
</evidence>
<dbReference type="Pfam" id="PF02636">
    <property type="entry name" value="Methyltransf_28"/>
    <property type="match status" value="1"/>
</dbReference>
<keyword evidence="5 7" id="KW-0496">Mitochondrion</keyword>
<evidence type="ECO:0000256" key="1">
    <source>
        <dbReference type="ARBA" id="ARBA00004173"/>
    </source>
</evidence>
<dbReference type="AlphaFoldDB" id="A0A9N8DF35"/>
<organism evidence="8 9">
    <name type="scientific">Seminavis robusta</name>
    <dbReference type="NCBI Taxonomy" id="568900"/>
    <lineage>
        <taxon>Eukaryota</taxon>
        <taxon>Sar</taxon>
        <taxon>Stramenopiles</taxon>
        <taxon>Ochrophyta</taxon>
        <taxon>Bacillariophyta</taxon>
        <taxon>Bacillariophyceae</taxon>
        <taxon>Bacillariophycidae</taxon>
        <taxon>Naviculales</taxon>
        <taxon>Naviculaceae</taxon>
        <taxon>Seminavis</taxon>
    </lineage>
</organism>
<keyword evidence="9" id="KW-1185">Reference proteome</keyword>
<evidence type="ECO:0000313" key="8">
    <source>
        <dbReference type="EMBL" id="CAB9499355.1"/>
    </source>
</evidence>
<comment type="subcellular location">
    <subcellularLocation>
        <location evidence="1 7">Mitochondrion</location>
    </subcellularLocation>
</comment>
<comment type="similarity">
    <text evidence="2 7">Belongs to the NDUFAF7 family.</text>
</comment>
<dbReference type="EMBL" id="CAICTM010000058">
    <property type="protein sequence ID" value="CAB9499355.1"/>
    <property type="molecule type" value="Genomic_DNA"/>
</dbReference>